<dbReference type="GO" id="GO:0005886">
    <property type="term" value="C:plasma membrane"/>
    <property type="evidence" value="ECO:0007669"/>
    <property type="project" value="UniProtKB-SubCell"/>
</dbReference>
<dbReference type="Gramene" id="TraesRN1A0101104700.1">
    <property type="protein sequence ID" value="TraesRN1A0101104700.1"/>
    <property type="gene ID" value="TraesRN1A0101104700"/>
</dbReference>
<reference evidence="11" key="1">
    <citation type="submission" date="2018-08" db="EMBL/GenBank/DDBJ databases">
        <authorList>
            <person name="Rossello M."/>
        </authorList>
    </citation>
    <scope>NUCLEOTIDE SEQUENCE [LARGE SCALE GENOMIC DNA]</scope>
    <source>
        <strain evidence="11">cv. Chinese Spring</strain>
    </source>
</reference>
<dbReference type="Gramene" id="TraesPARA_EIv1.0_0005720.1">
    <property type="protein sequence ID" value="TraesPARA_EIv1.0_0005720.1.CDS"/>
    <property type="gene ID" value="TraesPARA_EIv1.0_0005720"/>
</dbReference>
<dbReference type="SMART" id="SM00768">
    <property type="entry name" value="X8"/>
    <property type="match status" value="1"/>
</dbReference>
<proteinExistence type="predicted"/>
<dbReference type="PaxDb" id="4565-Traes_1AL_268552E9D.1"/>
<dbReference type="Gramene" id="TraesARI1A03G00176420.1">
    <property type="protein sequence ID" value="TraesARI1A03G00176420.1"/>
    <property type="gene ID" value="TraesARI1A03G00176420"/>
</dbReference>
<evidence type="ECO:0000256" key="3">
    <source>
        <dbReference type="ARBA" id="ARBA00022622"/>
    </source>
</evidence>
<keyword evidence="6" id="KW-1015">Disulfide bond</keyword>
<dbReference type="Gramene" id="TraesLDM1A03G00171040.1">
    <property type="protein sequence ID" value="TraesLDM1A03G00171040.1"/>
    <property type="gene ID" value="TraesLDM1A03G00171040"/>
</dbReference>
<dbReference type="GO" id="GO:0098552">
    <property type="term" value="C:side of membrane"/>
    <property type="evidence" value="ECO:0007669"/>
    <property type="project" value="UniProtKB-KW"/>
</dbReference>
<name>A0A3B5Y6V6_WHEAT</name>
<protein>
    <recommendedName>
        <fullName evidence="10">X8 domain-containing protein</fullName>
    </recommendedName>
</protein>
<keyword evidence="3" id="KW-0449">Lipoprotein</keyword>
<dbReference type="Gramene" id="TraesLAC1A03G00172940.1">
    <property type="protein sequence ID" value="TraesLAC1A03G00172940.1"/>
    <property type="gene ID" value="TraesLAC1A03G00172940"/>
</dbReference>
<evidence type="ECO:0000256" key="6">
    <source>
        <dbReference type="ARBA" id="ARBA00023157"/>
    </source>
</evidence>
<dbReference type="AlphaFoldDB" id="A0A3B5Y6V6"/>
<keyword evidence="5" id="KW-0472">Membrane</keyword>
<dbReference type="Gramene" id="TraesMAC1A03G00173750.1">
    <property type="protein sequence ID" value="TraesMAC1A03G00173750.1"/>
    <property type="gene ID" value="TraesMAC1A03G00173750"/>
</dbReference>
<dbReference type="Gramene" id="TraesCS1A02G420600.1">
    <property type="protein sequence ID" value="TraesCS1A02G420600.1"/>
    <property type="gene ID" value="TraesCS1A02G420600"/>
</dbReference>
<dbReference type="Gramene" id="TraesWEE_scaffold_068286_01G000100.1">
    <property type="protein sequence ID" value="TraesWEE_scaffold_068286_01G000100.1"/>
    <property type="gene ID" value="TraesWEE_scaffold_068286_01G000100"/>
</dbReference>
<keyword evidence="12" id="KW-1185">Reference proteome</keyword>
<comment type="subcellular location">
    <subcellularLocation>
        <location evidence="1">Cell membrane</location>
        <topology evidence="1">Lipid-anchor</topology>
        <topology evidence="1">GPI-anchor</topology>
    </subcellularLocation>
</comment>
<feature type="signal peptide" evidence="9">
    <location>
        <begin position="1"/>
        <end position="24"/>
    </location>
</feature>
<evidence type="ECO:0000256" key="7">
    <source>
        <dbReference type="ARBA" id="ARBA00023180"/>
    </source>
</evidence>
<dbReference type="KEGG" id="taes:123182404"/>
<dbReference type="GeneID" id="123182404"/>
<accession>A0A3B5Y6V6</accession>
<dbReference type="GO" id="GO:0009506">
    <property type="term" value="C:plasmodesma"/>
    <property type="evidence" value="ECO:0007669"/>
    <property type="project" value="UniProtKB-ARBA"/>
</dbReference>
<keyword evidence="3" id="KW-0336">GPI-anchor</keyword>
<dbReference type="Gramene" id="TraesNOR1A03G00174730.1">
    <property type="protein sequence ID" value="TraesNOR1A03G00174730.1"/>
    <property type="gene ID" value="TraesNOR1A03G00174730"/>
</dbReference>
<gene>
    <name evidence="11" type="primary">LOC123182404</name>
</gene>
<dbReference type="Proteomes" id="UP000019116">
    <property type="component" value="Chromosome 1A"/>
</dbReference>
<keyword evidence="2" id="KW-1003">Cell membrane</keyword>
<evidence type="ECO:0000313" key="12">
    <source>
        <dbReference type="Proteomes" id="UP000019116"/>
    </source>
</evidence>
<keyword evidence="4 9" id="KW-0732">Signal</keyword>
<evidence type="ECO:0000256" key="8">
    <source>
        <dbReference type="SAM" id="MobiDB-lite"/>
    </source>
</evidence>
<dbReference type="OMA" id="FCHARGS"/>
<evidence type="ECO:0000256" key="5">
    <source>
        <dbReference type="ARBA" id="ARBA00023136"/>
    </source>
</evidence>
<dbReference type="Gramene" id="TraesCS1A03G1026500.1">
    <property type="protein sequence ID" value="TraesCS1A03G1026500.1.CDS"/>
    <property type="gene ID" value="TraesCS1A03G1026500"/>
</dbReference>
<dbReference type="Gramene" id="TraesSYM1A03G00177530.1">
    <property type="protein sequence ID" value="TraesSYM1A03G00177530.1"/>
    <property type="gene ID" value="TraesSYM1A03G00177530"/>
</dbReference>
<dbReference type="SMR" id="A0A3B5Y6V6"/>
<dbReference type="Pfam" id="PF07983">
    <property type="entry name" value="X8"/>
    <property type="match status" value="1"/>
</dbReference>
<dbReference type="InterPro" id="IPR012946">
    <property type="entry name" value="X8"/>
</dbReference>
<evidence type="ECO:0000256" key="2">
    <source>
        <dbReference type="ARBA" id="ARBA00022475"/>
    </source>
</evidence>
<sequence length="269" mass="27066">MGIGPVHHCLASLLVLLPLLCCHAVRGVEQRAHTGAASRPQAATVRLERARDMPELDVTTPLATVPLANPTPMPEATAAPTLAHPTAAAGAGSWCVASPSAGAAALQVALDYACGQGADCSPIQPGGSCADPDTVRDHASYAFNSYYQKNPVQTSCDFAGAAILTSTDPSTTSCKYPSTSTGASVLNTTSPVTPVNPTYGSPPGGSYNSPPGPGGYYNSPPIYGSMSPPDYGGSISAATAVMPGSKSTTAATSLTCLLVVATVSLNLCK</sequence>
<evidence type="ECO:0000256" key="1">
    <source>
        <dbReference type="ARBA" id="ARBA00004609"/>
    </source>
</evidence>
<dbReference type="OrthoDB" id="1073427at2759"/>
<dbReference type="Gramene" id="TraesJUL1A03G00173680.1">
    <property type="protein sequence ID" value="TraesJUL1A03G00173680.1"/>
    <property type="gene ID" value="TraesJUL1A03G00173680"/>
</dbReference>
<evidence type="ECO:0000313" key="11">
    <source>
        <dbReference type="EnsemblPlants" id="TraesCS1A02G420600.1"/>
    </source>
</evidence>
<dbReference type="EnsemblPlants" id="TraesCS1A02G420600.1">
    <property type="protein sequence ID" value="TraesCS1A02G420600.1"/>
    <property type="gene ID" value="TraesCS1A02G420600"/>
</dbReference>
<dbReference type="Gramene" id="TraesCLE_scaffold_032957_01G000100.1">
    <property type="protein sequence ID" value="TraesCLE_scaffold_032957_01G000100.1"/>
    <property type="gene ID" value="TraesCLE_scaffold_032957_01G000100"/>
</dbReference>
<dbReference type="FunFam" id="1.20.58.1040:FF:000001">
    <property type="entry name" value="Glucan endo-1,3-beta-glucosidase 4"/>
    <property type="match status" value="1"/>
</dbReference>
<dbReference type="Gramene" id="TraesJAG1A03G00173210.1">
    <property type="protein sequence ID" value="TraesJAG1A03G00173210.1"/>
    <property type="gene ID" value="TraesJAG1A03G00173210"/>
</dbReference>
<keyword evidence="7" id="KW-0325">Glycoprotein</keyword>
<dbReference type="Gramene" id="TraesROB_scaffold_054521_01G000100.1">
    <property type="protein sequence ID" value="TraesROB_scaffold_054521_01G000100.1"/>
    <property type="gene ID" value="TraesROB_scaffold_054521_01G000100"/>
</dbReference>
<reference evidence="11" key="2">
    <citation type="submission" date="2018-10" db="UniProtKB">
        <authorList>
            <consortium name="EnsemblPlants"/>
        </authorList>
    </citation>
    <scope>IDENTIFICATION</scope>
</reference>
<dbReference type="Gramene" id="TraesCAD_scaffold_060553_01G000100.1">
    <property type="protein sequence ID" value="TraesCAD_scaffold_060553_01G000100.1"/>
    <property type="gene ID" value="TraesCAD_scaffold_060553_01G000100"/>
</dbReference>
<evidence type="ECO:0000256" key="4">
    <source>
        <dbReference type="ARBA" id="ARBA00022729"/>
    </source>
</evidence>
<dbReference type="RefSeq" id="XP_044450887.1">
    <property type="nucleotide sequence ID" value="XM_044594952.1"/>
</dbReference>
<evidence type="ECO:0000256" key="9">
    <source>
        <dbReference type="SAM" id="SignalP"/>
    </source>
</evidence>
<feature type="domain" description="X8" evidence="10">
    <location>
        <begin position="93"/>
        <end position="176"/>
    </location>
</feature>
<feature type="region of interest" description="Disordered" evidence="8">
    <location>
        <begin position="185"/>
        <end position="213"/>
    </location>
</feature>
<dbReference type="Gene3D" id="1.20.58.1040">
    <property type="match status" value="1"/>
</dbReference>
<dbReference type="PANTHER" id="PTHR31044:SF85">
    <property type="entry name" value="OS05G0581900 PROTEIN"/>
    <property type="match status" value="1"/>
</dbReference>
<dbReference type="InterPro" id="IPR044788">
    <property type="entry name" value="X8_dom_prot"/>
</dbReference>
<feature type="compositionally biased region" description="Low complexity" evidence="8">
    <location>
        <begin position="185"/>
        <end position="209"/>
    </location>
</feature>
<dbReference type="PANTHER" id="PTHR31044">
    <property type="entry name" value="BETA-1,3 GLUCANASE"/>
    <property type="match status" value="1"/>
</dbReference>
<feature type="chain" id="PRO_5017315308" description="X8 domain-containing protein" evidence="9">
    <location>
        <begin position="25"/>
        <end position="269"/>
    </location>
</feature>
<organism evidence="11">
    <name type="scientific">Triticum aestivum</name>
    <name type="common">Wheat</name>
    <dbReference type="NCBI Taxonomy" id="4565"/>
    <lineage>
        <taxon>Eukaryota</taxon>
        <taxon>Viridiplantae</taxon>
        <taxon>Streptophyta</taxon>
        <taxon>Embryophyta</taxon>
        <taxon>Tracheophyta</taxon>
        <taxon>Spermatophyta</taxon>
        <taxon>Magnoliopsida</taxon>
        <taxon>Liliopsida</taxon>
        <taxon>Poales</taxon>
        <taxon>Poaceae</taxon>
        <taxon>BOP clade</taxon>
        <taxon>Pooideae</taxon>
        <taxon>Triticodae</taxon>
        <taxon>Triticeae</taxon>
        <taxon>Triticinae</taxon>
        <taxon>Triticum</taxon>
    </lineage>
</organism>
<evidence type="ECO:0000259" key="10">
    <source>
        <dbReference type="SMART" id="SM00768"/>
    </source>
</evidence>
<dbReference type="STRING" id="4565.A0A3B5Y6V6"/>
<dbReference type="Gramene" id="TraesSTA1A03G00174390.1">
    <property type="protein sequence ID" value="TraesSTA1A03G00174390.1"/>
    <property type="gene ID" value="TraesSTA1A03G00174390"/>
</dbReference>